<dbReference type="RefSeq" id="WP_104508929.1">
    <property type="nucleotide sequence ID" value="NZ_JACIGC010000011.1"/>
</dbReference>
<keyword evidence="1" id="KW-0489">Methyltransferase</keyword>
<evidence type="ECO:0000256" key="3">
    <source>
        <dbReference type="ARBA" id="ARBA00022691"/>
    </source>
</evidence>
<dbReference type="PANTHER" id="PTHR12829:SF7">
    <property type="entry name" value="N6-ADENOSINE-METHYLTRANSFERASE CATALYTIC SUBUNIT"/>
    <property type="match status" value="1"/>
</dbReference>
<dbReference type="PROSITE" id="PS51143">
    <property type="entry name" value="MT_A70"/>
    <property type="match status" value="1"/>
</dbReference>
<dbReference type="SUPFAM" id="SSF53335">
    <property type="entry name" value="S-adenosyl-L-methionine-dependent methyltransferases"/>
    <property type="match status" value="1"/>
</dbReference>
<accession>A0A2S6N301</accession>
<keyword evidence="6" id="KW-1185">Reference proteome</keyword>
<dbReference type="GO" id="GO:0008168">
    <property type="term" value="F:methyltransferase activity"/>
    <property type="evidence" value="ECO:0007669"/>
    <property type="project" value="UniProtKB-KW"/>
</dbReference>
<dbReference type="InterPro" id="IPR007757">
    <property type="entry name" value="MT-A70-like"/>
</dbReference>
<evidence type="ECO:0000313" key="6">
    <source>
        <dbReference type="Proteomes" id="UP000239089"/>
    </source>
</evidence>
<dbReference type="GO" id="GO:0032259">
    <property type="term" value="P:methylation"/>
    <property type="evidence" value="ECO:0007669"/>
    <property type="project" value="UniProtKB-KW"/>
</dbReference>
<dbReference type="GO" id="GO:0003676">
    <property type="term" value="F:nucleic acid binding"/>
    <property type="evidence" value="ECO:0007669"/>
    <property type="project" value="InterPro"/>
</dbReference>
<proteinExistence type="inferred from homology"/>
<reference evidence="5 6" key="1">
    <citation type="journal article" date="2018" name="Arch. Microbiol.">
        <title>New insights into the metabolic potential of the phototrophic purple bacterium Rhodopila globiformis DSM 161(T) from its draft genome sequence and evidence for a vanadium-dependent nitrogenase.</title>
        <authorList>
            <person name="Imhoff J.F."/>
            <person name="Rahn T."/>
            <person name="Kunzel S."/>
            <person name="Neulinger S.C."/>
        </authorList>
    </citation>
    <scope>NUCLEOTIDE SEQUENCE [LARGE SCALE GENOMIC DNA]</scope>
    <source>
        <strain evidence="5 6">DSM 16996</strain>
    </source>
</reference>
<dbReference type="PROSITE" id="PS00092">
    <property type="entry name" value="N6_MTASE"/>
    <property type="match status" value="1"/>
</dbReference>
<evidence type="ECO:0000256" key="2">
    <source>
        <dbReference type="ARBA" id="ARBA00022679"/>
    </source>
</evidence>
<dbReference type="Proteomes" id="UP000239089">
    <property type="component" value="Unassembled WGS sequence"/>
</dbReference>
<name>A0A2S6N301_9HYPH</name>
<dbReference type="PANTHER" id="PTHR12829">
    <property type="entry name" value="N6-ADENOSINE-METHYLTRANSFERASE"/>
    <property type="match status" value="1"/>
</dbReference>
<dbReference type="InterPro" id="IPR002052">
    <property type="entry name" value="DNA_methylase_N6_adenine_CS"/>
</dbReference>
<organism evidence="5 6">
    <name type="scientific">Rhodoblastus sphagnicola</name>
    <dbReference type="NCBI Taxonomy" id="333368"/>
    <lineage>
        <taxon>Bacteria</taxon>
        <taxon>Pseudomonadati</taxon>
        <taxon>Pseudomonadota</taxon>
        <taxon>Alphaproteobacteria</taxon>
        <taxon>Hyphomicrobiales</taxon>
        <taxon>Rhodoblastaceae</taxon>
        <taxon>Rhodoblastus</taxon>
    </lineage>
</organism>
<sequence length="204" mass="22971">MIPLFPPLPSRRYDIIAADPPWEVKTYSPKGWEKAPQKHYACHPIERICTLDVASVARRDAWLFLWTSAPLLDRSFDVLRAWGFRYCTRIAWRKVTRAGAVRTGPGFVVRTQHEDILIGKRGGPAYAGALESILDAAEGGMFDGVARRHSEKPEEFYAAVERFKPTAFRLDLFSRTNRPGWDCWGDQAGKFGVARTSQGEASDA</sequence>
<comment type="similarity">
    <text evidence="4">Belongs to the MT-A70-like family.</text>
</comment>
<dbReference type="AlphaFoldDB" id="A0A2S6N301"/>
<dbReference type="EMBL" id="NHSJ01000100">
    <property type="protein sequence ID" value="PPQ28972.1"/>
    <property type="molecule type" value="Genomic_DNA"/>
</dbReference>
<evidence type="ECO:0000256" key="4">
    <source>
        <dbReference type="PROSITE-ProRule" id="PRU00489"/>
    </source>
</evidence>
<dbReference type="OrthoDB" id="9800596at2"/>
<dbReference type="InterPro" id="IPR029063">
    <property type="entry name" value="SAM-dependent_MTases_sf"/>
</dbReference>
<keyword evidence="3" id="KW-0949">S-adenosyl-L-methionine</keyword>
<gene>
    <name evidence="5" type="ORF">CCR94_16405</name>
</gene>
<evidence type="ECO:0000256" key="1">
    <source>
        <dbReference type="ARBA" id="ARBA00022603"/>
    </source>
</evidence>
<protein>
    <recommendedName>
        <fullName evidence="7">DNA methyltransferase</fullName>
    </recommendedName>
</protein>
<keyword evidence="2" id="KW-0808">Transferase</keyword>
<evidence type="ECO:0000313" key="5">
    <source>
        <dbReference type="EMBL" id="PPQ28972.1"/>
    </source>
</evidence>
<comment type="caution">
    <text evidence="5">The sequence shown here is derived from an EMBL/GenBank/DDBJ whole genome shotgun (WGS) entry which is preliminary data.</text>
</comment>
<dbReference type="Pfam" id="PF05063">
    <property type="entry name" value="MT-A70"/>
    <property type="match status" value="1"/>
</dbReference>
<evidence type="ECO:0008006" key="7">
    <source>
        <dbReference type="Google" id="ProtNLM"/>
    </source>
</evidence>